<name>A0A4P1QP72_LUPAN</name>
<keyword evidence="2" id="KW-1185">Reference proteome</keyword>
<sequence>MWLNLALYVHTHPTTTSIHQILFSSHKQALNNKINSIESPNNNIDVVPNQPKHIRLHNLANLQEFMVSCRLRSLGCFYGFLASKI</sequence>
<evidence type="ECO:0000313" key="2">
    <source>
        <dbReference type="Proteomes" id="UP000188354"/>
    </source>
</evidence>
<dbReference type="Gramene" id="OIV89755">
    <property type="protein sequence ID" value="OIV89755"/>
    <property type="gene ID" value="TanjilG_02887"/>
</dbReference>
<dbReference type="AlphaFoldDB" id="A0A4P1QP72"/>
<dbReference type="EMBL" id="KV862246">
    <property type="protein sequence ID" value="OIV89755.1"/>
    <property type="molecule type" value="Genomic_DNA"/>
</dbReference>
<proteinExistence type="predicted"/>
<protein>
    <submittedName>
        <fullName evidence="1">Uncharacterized protein</fullName>
    </submittedName>
</protein>
<accession>A0A4P1QP72</accession>
<dbReference type="Proteomes" id="UP000188354">
    <property type="component" value="Unassembled WGS sequence"/>
</dbReference>
<evidence type="ECO:0000313" key="1">
    <source>
        <dbReference type="EMBL" id="OIV89755.1"/>
    </source>
</evidence>
<gene>
    <name evidence="1" type="ORF">TanjilG_02887</name>
</gene>
<reference evidence="1 2" key="1">
    <citation type="journal article" date="2017" name="Plant Biotechnol. J.">
        <title>A comprehensive draft genome sequence for lupin (Lupinus angustifolius), an emerging health food: insights into plant-microbe interactions and legume evolution.</title>
        <authorList>
            <person name="Hane J.K."/>
            <person name="Ming Y."/>
            <person name="Kamphuis L.G."/>
            <person name="Nelson M.N."/>
            <person name="Garg G."/>
            <person name="Atkins C.A."/>
            <person name="Bayer P.E."/>
            <person name="Bravo A."/>
            <person name="Bringans S."/>
            <person name="Cannon S."/>
            <person name="Edwards D."/>
            <person name="Foley R."/>
            <person name="Gao L.L."/>
            <person name="Harrison M.J."/>
            <person name="Huang W."/>
            <person name="Hurgobin B."/>
            <person name="Li S."/>
            <person name="Liu C.W."/>
            <person name="McGrath A."/>
            <person name="Morahan G."/>
            <person name="Murray J."/>
            <person name="Weller J."/>
            <person name="Jian J."/>
            <person name="Singh K.B."/>
        </authorList>
    </citation>
    <scope>NUCLEOTIDE SEQUENCE [LARGE SCALE GENOMIC DNA]</scope>
    <source>
        <strain evidence="2">cv. Tanjil</strain>
        <tissue evidence="1">Whole plant</tissue>
    </source>
</reference>
<organism evidence="1 2">
    <name type="scientific">Lupinus angustifolius</name>
    <name type="common">Narrow-leaved blue lupine</name>
    <dbReference type="NCBI Taxonomy" id="3871"/>
    <lineage>
        <taxon>Eukaryota</taxon>
        <taxon>Viridiplantae</taxon>
        <taxon>Streptophyta</taxon>
        <taxon>Embryophyta</taxon>
        <taxon>Tracheophyta</taxon>
        <taxon>Spermatophyta</taxon>
        <taxon>Magnoliopsida</taxon>
        <taxon>eudicotyledons</taxon>
        <taxon>Gunneridae</taxon>
        <taxon>Pentapetalae</taxon>
        <taxon>rosids</taxon>
        <taxon>fabids</taxon>
        <taxon>Fabales</taxon>
        <taxon>Fabaceae</taxon>
        <taxon>Papilionoideae</taxon>
        <taxon>50 kb inversion clade</taxon>
        <taxon>genistoids sensu lato</taxon>
        <taxon>core genistoids</taxon>
        <taxon>Genisteae</taxon>
        <taxon>Lupinus</taxon>
    </lineage>
</organism>